<protein>
    <submittedName>
        <fullName evidence="3">Nucleoside triphosphate pyrophosphohydrolase</fullName>
        <ecNumber evidence="3">3.6.1.9</ecNumber>
    </submittedName>
</protein>
<organism evidence="3 4">
    <name type="scientific">Massiliimalia timonensis</name>
    <dbReference type="NCBI Taxonomy" id="1987501"/>
    <lineage>
        <taxon>Bacteria</taxon>
        <taxon>Bacillati</taxon>
        <taxon>Bacillota</taxon>
        <taxon>Clostridia</taxon>
        <taxon>Eubacteriales</taxon>
        <taxon>Oscillospiraceae</taxon>
        <taxon>Massiliimalia</taxon>
    </lineage>
</organism>
<name>A0A8J6TPF6_9FIRM</name>
<dbReference type="CDD" id="cd11529">
    <property type="entry name" value="NTP-PPase_MazG_Cterm"/>
    <property type="match status" value="1"/>
</dbReference>
<feature type="domain" description="NTP pyrophosphohydrolase MazG-like" evidence="2">
    <location>
        <begin position="34"/>
        <end position="107"/>
    </location>
</feature>
<dbReference type="EMBL" id="JACRTL010000001">
    <property type="protein sequence ID" value="MBC8610134.1"/>
    <property type="molecule type" value="Genomic_DNA"/>
</dbReference>
<keyword evidence="1" id="KW-0175">Coiled coil</keyword>
<dbReference type="SUPFAM" id="SSF101386">
    <property type="entry name" value="all-alpha NTP pyrophosphatases"/>
    <property type="match status" value="2"/>
</dbReference>
<reference evidence="3" key="1">
    <citation type="submission" date="2020-08" db="EMBL/GenBank/DDBJ databases">
        <title>Genome public.</title>
        <authorList>
            <person name="Liu C."/>
            <person name="Sun Q."/>
        </authorList>
    </citation>
    <scope>NUCLEOTIDE SEQUENCE</scope>
    <source>
        <strain evidence="3">NSJ-15</strain>
    </source>
</reference>
<keyword evidence="3" id="KW-0378">Hydrolase</keyword>
<dbReference type="NCBIfam" id="NF007113">
    <property type="entry name" value="PRK09562.1"/>
    <property type="match status" value="1"/>
</dbReference>
<keyword evidence="4" id="KW-1185">Reference proteome</keyword>
<dbReference type="FunFam" id="1.10.287.1080:FF:000001">
    <property type="entry name" value="Nucleoside triphosphate pyrophosphohydrolase"/>
    <property type="match status" value="1"/>
</dbReference>
<dbReference type="OrthoDB" id="9808939at2"/>
<dbReference type="PANTHER" id="PTHR30522:SF0">
    <property type="entry name" value="NUCLEOSIDE TRIPHOSPHATE PYROPHOSPHOHYDROLASE"/>
    <property type="match status" value="1"/>
</dbReference>
<dbReference type="InterPro" id="IPR011551">
    <property type="entry name" value="NTP_PyrPHydrolase_MazG"/>
</dbReference>
<dbReference type="GO" id="GO:0006950">
    <property type="term" value="P:response to stress"/>
    <property type="evidence" value="ECO:0007669"/>
    <property type="project" value="UniProtKB-ARBA"/>
</dbReference>
<feature type="domain" description="NTP pyrophosphohydrolase MazG-like" evidence="2">
    <location>
        <begin position="173"/>
        <end position="233"/>
    </location>
</feature>
<dbReference type="AlphaFoldDB" id="A0A8J6TPF6"/>
<dbReference type="RefSeq" id="WP_093988545.1">
    <property type="nucleotide sequence ID" value="NZ_FYDD01000003.1"/>
</dbReference>
<dbReference type="GO" id="GO:0047429">
    <property type="term" value="F:nucleoside triphosphate diphosphatase activity"/>
    <property type="evidence" value="ECO:0007669"/>
    <property type="project" value="UniProtKB-EC"/>
</dbReference>
<dbReference type="GO" id="GO:0046052">
    <property type="term" value="P:UTP catabolic process"/>
    <property type="evidence" value="ECO:0007669"/>
    <property type="project" value="TreeGrafter"/>
</dbReference>
<dbReference type="InterPro" id="IPR048011">
    <property type="entry name" value="NTP-PPase_MazG-like_C"/>
</dbReference>
<feature type="coiled-coil region" evidence="1">
    <location>
        <begin position="166"/>
        <end position="193"/>
    </location>
</feature>
<sequence>MVEFEQKERYQINDLLEIMKILRGENGCPWDREQDHHSIRKNFLEETYEVLEAIDKEDSSLLQEELGDVLLQVVFHARMEEEKDVFNFDDVVTGICKKLIHRHPHIFSDIEASTSDQVLKNWDAIKKEEKHQNSYTETLEQVPAVLPALMRSEKVQHRAKRAGFDYPNSEGALDDLLSEVEELKQAISNKDLANIDEEIGDLLFSCVNISRFFEIDSEKSLTNSTEKFINRFREVERMAVAKGIDMKSADLETLNKLWRSAKQEVIDKQTLY</sequence>
<evidence type="ECO:0000259" key="2">
    <source>
        <dbReference type="Pfam" id="PF03819"/>
    </source>
</evidence>
<proteinExistence type="predicted"/>
<dbReference type="NCBIfam" id="TIGR00444">
    <property type="entry name" value="mazG"/>
    <property type="match status" value="1"/>
</dbReference>
<dbReference type="CDD" id="cd11528">
    <property type="entry name" value="NTP-PPase_MazG_Nterm"/>
    <property type="match status" value="1"/>
</dbReference>
<accession>A0A8J6TPF6</accession>
<dbReference type="EC" id="3.6.1.9" evidence="3"/>
<dbReference type="GO" id="GO:0046061">
    <property type="term" value="P:dATP catabolic process"/>
    <property type="evidence" value="ECO:0007669"/>
    <property type="project" value="TreeGrafter"/>
</dbReference>
<dbReference type="Pfam" id="PF03819">
    <property type="entry name" value="MazG"/>
    <property type="match status" value="2"/>
</dbReference>
<evidence type="ECO:0000313" key="4">
    <source>
        <dbReference type="Proteomes" id="UP000632659"/>
    </source>
</evidence>
<dbReference type="PANTHER" id="PTHR30522">
    <property type="entry name" value="NUCLEOSIDE TRIPHOSPHATE PYROPHOSPHOHYDROLASE"/>
    <property type="match status" value="1"/>
</dbReference>
<dbReference type="InterPro" id="IPR004518">
    <property type="entry name" value="MazG-like_dom"/>
</dbReference>
<evidence type="ECO:0000256" key="1">
    <source>
        <dbReference type="SAM" id="Coils"/>
    </source>
</evidence>
<dbReference type="Proteomes" id="UP000632659">
    <property type="component" value="Unassembled WGS sequence"/>
</dbReference>
<dbReference type="GO" id="GO:0006203">
    <property type="term" value="P:dGTP catabolic process"/>
    <property type="evidence" value="ECO:0007669"/>
    <property type="project" value="TreeGrafter"/>
</dbReference>
<dbReference type="InterPro" id="IPR048015">
    <property type="entry name" value="NTP-PPase_MazG-like_N"/>
</dbReference>
<comment type="caution">
    <text evidence="3">The sequence shown here is derived from an EMBL/GenBank/DDBJ whole genome shotgun (WGS) entry which is preliminary data.</text>
</comment>
<gene>
    <name evidence="3" type="primary">mazG</name>
    <name evidence="3" type="ORF">H8702_03215</name>
</gene>
<dbReference type="GO" id="GO:0046076">
    <property type="term" value="P:dTTP catabolic process"/>
    <property type="evidence" value="ECO:0007669"/>
    <property type="project" value="TreeGrafter"/>
</dbReference>
<evidence type="ECO:0000313" key="3">
    <source>
        <dbReference type="EMBL" id="MBC8610134.1"/>
    </source>
</evidence>
<dbReference type="GO" id="GO:0046081">
    <property type="term" value="P:dUTP catabolic process"/>
    <property type="evidence" value="ECO:0007669"/>
    <property type="project" value="TreeGrafter"/>
</dbReference>
<dbReference type="Gene3D" id="1.10.287.1080">
    <property type="entry name" value="MazG-like"/>
    <property type="match status" value="2"/>
</dbReference>
<dbReference type="GO" id="GO:0046047">
    <property type="term" value="P:TTP catabolic process"/>
    <property type="evidence" value="ECO:0007669"/>
    <property type="project" value="TreeGrafter"/>
</dbReference>